<feature type="site" description="Essential for catalytic activity" evidence="20">
    <location>
        <position position="169"/>
    </location>
</feature>
<evidence type="ECO:0000256" key="3">
    <source>
        <dbReference type="ARBA" id="ARBA00001947"/>
    </source>
</evidence>
<dbReference type="CDD" id="cd00641">
    <property type="entry name" value="GTP_cyclohydro2"/>
    <property type="match status" value="1"/>
</dbReference>
<feature type="binding site" evidence="20">
    <location>
        <position position="35"/>
    </location>
    <ligand>
        <name>D-ribulose 5-phosphate</name>
        <dbReference type="ChEBI" id="CHEBI:58121"/>
    </ligand>
</feature>
<dbReference type="KEGG" id="frf:LO80_06720"/>
<evidence type="ECO:0000256" key="8">
    <source>
        <dbReference type="ARBA" id="ARBA00008976"/>
    </source>
</evidence>
<dbReference type="InterPro" id="IPR000422">
    <property type="entry name" value="DHBP_synthase_RibB"/>
</dbReference>
<comment type="cofactor">
    <cofactor evidence="3">
        <name>Zn(2+)</name>
        <dbReference type="ChEBI" id="CHEBI:29105"/>
    </cofactor>
</comment>
<protein>
    <recommendedName>
        <fullName evidence="9 20">3,4-dihydroxy-2-butanone 4-phosphate synthase</fullName>
        <shortName evidence="20">DHBP synthase</shortName>
        <ecNumber evidence="20">4.1.99.12</ecNumber>
    </recommendedName>
</protein>
<dbReference type="AlphaFoldDB" id="A0A097EQ65"/>
<dbReference type="EC" id="4.1.99.12" evidence="20"/>
<dbReference type="GO" id="GO:0003935">
    <property type="term" value="F:GTP cyclohydrolase II activity"/>
    <property type="evidence" value="ECO:0007669"/>
    <property type="project" value="UniProtKB-EC"/>
</dbReference>
<feature type="binding site" evidence="20">
    <location>
        <position position="31"/>
    </location>
    <ligand>
        <name>Mg(2+)</name>
        <dbReference type="ChEBI" id="CHEBI:18420"/>
        <label>2</label>
    </ligand>
</feature>
<dbReference type="GO" id="GO:0030145">
    <property type="term" value="F:manganese ion binding"/>
    <property type="evidence" value="ECO:0007669"/>
    <property type="project" value="UniProtKB-UniRule"/>
</dbReference>
<dbReference type="NCBIfam" id="TIGR00506">
    <property type="entry name" value="ribB"/>
    <property type="match status" value="1"/>
</dbReference>
<sequence length="403" mass="44380">MFEQTKHNVEKAINALKQGKPVVVADDHDRENEGDLILPGQLASEENIAFMLEHTSGIVCLSMDSKRASALNLAPMVTADKNNSTFSTPFTVTIEAKEGVTTGVSAKDRARTIQVASKVNAKADELARPGHIFPLIANDKGVLGRNGHTEAAVDLMKLSSFNSAGVLCELMNKDGSMMKTEQLEKFAKKHDLPLLTIAELYQYRLATEVFIEKSASSTIPFDGVGELEMTVYKDKFNNEEVVVLSKPYSGDIPLVRMHSSCITGDLFGSLRCDCQAQLKAAMQMISQEGGYLIYLNQEGRGIGLTNKLKAYNLQINEKMDTIEANVALGLPVDSRKYDLAIQVLKYNQIDKCRLISNNPKKIHALETVGIHAEPVACDAFVNSHNKDYLMTKKDKMKHTIKGI</sequence>
<dbReference type="InterPro" id="IPR032677">
    <property type="entry name" value="GTP_cyclohydro_II"/>
</dbReference>
<dbReference type="OrthoDB" id="9793111at2"/>
<dbReference type="InterPro" id="IPR036144">
    <property type="entry name" value="RibA-like_sf"/>
</dbReference>
<dbReference type="GO" id="GO:0000287">
    <property type="term" value="F:magnesium ion binding"/>
    <property type="evidence" value="ECO:0007669"/>
    <property type="project" value="UniProtKB-UniRule"/>
</dbReference>
<dbReference type="NCBIfam" id="NF001591">
    <property type="entry name" value="PRK00393.1"/>
    <property type="match status" value="1"/>
</dbReference>
<keyword evidence="13" id="KW-0378">Hydrolase</keyword>
<evidence type="ECO:0000256" key="12">
    <source>
        <dbReference type="ARBA" id="ARBA00022741"/>
    </source>
</evidence>
<dbReference type="PIRSF" id="PIRSF001259">
    <property type="entry name" value="RibA"/>
    <property type="match status" value="1"/>
</dbReference>
<dbReference type="HAMAP" id="MF_00180">
    <property type="entry name" value="RibB"/>
    <property type="match status" value="1"/>
</dbReference>
<dbReference type="GO" id="GO:0005525">
    <property type="term" value="F:GTP binding"/>
    <property type="evidence" value="ECO:0007669"/>
    <property type="project" value="UniProtKB-KW"/>
</dbReference>
<evidence type="ECO:0000256" key="2">
    <source>
        <dbReference type="ARBA" id="ARBA00001936"/>
    </source>
</evidence>
<keyword evidence="12" id="KW-0547">Nucleotide-binding</keyword>
<dbReference type="SUPFAM" id="SSF55821">
    <property type="entry name" value="YrdC/RibB"/>
    <property type="match status" value="1"/>
</dbReference>
<keyword evidence="23" id="KW-1185">Reference proteome</keyword>
<evidence type="ECO:0000256" key="17">
    <source>
        <dbReference type="ARBA" id="ARBA00023211"/>
    </source>
</evidence>
<reference evidence="22 23" key="1">
    <citation type="submission" date="2014-10" db="EMBL/GenBank/DDBJ databases">
        <title>Whole genome sequence of Francisella endociliophora strain FSC1006, isolated from a laboratory culture of the marine ciliate Euplotes raikovi.</title>
        <authorList>
            <person name="Granberg M."/>
            <person name="Backman S."/>
            <person name="Lundmark E."/>
            <person name="Nilsson E."/>
            <person name="Karlsson E."/>
            <person name="Thelaus J."/>
            <person name="Ohrman C."/>
            <person name="Larkeryd A."/>
            <person name="Stenberg P."/>
        </authorList>
    </citation>
    <scope>NUCLEOTIDE SEQUENCE [LARGE SCALE GENOMIC DNA]</scope>
    <source>
        <strain evidence="22 23">FSC1006</strain>
    </source>
</reference>
<dbReference type="PANTHER" id="PTHR21327:SF18">
    <property type="entry name" value="3,4-DIHYDROXY-2-BUTANONE 4-PHOSPHATE SYNTHASE"/>
    <property type="match status" value="1"/>
</dbReference>
<comment type="similarity">
    <text evidence="8">In the C-terminal section; belongs to the GTP cyclohydrolase II family.</text>
</comment>
<dbReference type="PANTHER" id="PTHR21327">
    <property type="entry name" value="GTP CYCLOHYDROLASE II-RELATED"/>
    <property type="match status" value="1"/>
</dbReference>
<evidence type="ECO:0000256" key="6">
    <source>
        <dbReference type="ARBA" id="ARBA00004904"/>
    </source>
</evidence>
<gene>
    <name evidence="20" type="primary">ribB</name>
    <name evidence="22" type="ORF">LO80_06720</name>
</gene>
<comment type="catalytic activity">
    <reaction evidence="19">
        <text>GTP + 4 H2O = 2,5-diamino-6-hydroxy-4-(5-phosphoribosylamino)-pyrimidine + formate + 2 phosphate + 3 H(+)</text>
        <dbReference type="Rhea" id="RHEA:23704"/>
        <dbReference type="ChEBI" id="CHEBI:15377"/>
        <dbReference type="ChEBI" id="CHEBI:15378"/>
        <dbReference type="ChEBI" id="CHEBI:15740"/>
        <dbReference type="ChEBI" id="CHEBI:37565"/>
        <dbReference type="ChEBI" id="CHEBI:43474"/>
        <dbReference type="ChEBI" id="CHEBI:58614"/>
        <dbReference type="EC" id="3.5.4.25"/>
    </reaction>
</comment>
<feature type="binding site" evidence="20">
    <location>
        <begin position="30"/>
        <end position="31"/>
    </location>
    <ligand>
        <name>D-ribulose 5-phosphate</name>
        <dbReference type="ChEBI" id="CHEBI:58121"/>
    </ligand>
</feature>
<keyword evidence="14" id="KW-0862">Zinc</keyword>
<keyword evidence="11 20" id="KW-0479">Metal-binding</keyword>
<proteinExistence type="inferred from homology"/>
<evidence type="ECO:0000256" key="16">
    <source>
        <dbReference type="ARBA" id="ARBA00023134"/>
    </source>
</evidence>
<dbReference type="FunFam" id="3.90.870.10:FF:000001">
    <property type="entry name" value="Riboflavin biosynthesis protein RibBA"/>
    <property type="match status" value="1"/>
</dbReference>
<dbReference type="STRING" id="1547445.LO80_06720"/>
<evidence type="ECO:0000256" key="19">
    <source>
        <dbReference type="ARBA" id="ARBA00049295"/>
    </source>
</evidence>
<dbReference type="Gene3D" id="3.90.870.10">
    <property type="entry name" value="DHBP synthase"/>
    <property type="match status" value="1"/>
</dbReference>
<evidence type="ECO:0000256" key="18">
    <source>
        <dbReference type="ARBA" id="ARBA00023239"/>
    </source>
</evidence>
<dbReference type="Pfam" id="PF00925">
    <property type="entry name" value="GTP_cyclohydro2"/>
    <property type="match status" value="1"/>
</dbReference>
<dbReference type="RefSeq" id="WP_040009823.1">
    <property type="nucleotide sequence ID" value="NZ_CP009574.1"/>
</dbReference>
<comment type="catalytic activity">
    <reaction evidence="1 20">
        <text>D-ribulose 5-phosphate = (2S)-2-hydroxy-3-oxobutyl phosphate + formate + H(+)</text>
        <dbReference type="Rhea" id="RHEA:18457"/>
        <dbReference type="ChEBI" id="CHEBI:15378"/>
        <dbReference type="ChEBI" id="CHEBI:15740"/>
        <dbReference type="ChEBI" id="CHEBI:58121"/>
        <dbReference type="ChEBI" id="CHEBI:58830"/>
        <dbReference type="EC" id="4.1.99.12"/>
    </reaction>
</comment>
<keyword evidence="15 20" id="KW-0460">Magnesium</keyword>
<feature type="binding site" evidence="20">
    <location>
        <begin position="145"/>
        <end position="149"/>
    </location>
    <ligand>
        <name>D-ribulose 5-phosphate</name>
        <dbReference type="ChEBI" id="CHEBI:58121"/>
    </ligand>
</feature>
<dbReference type="SUPFAM" id="SSF142695">
    <property type="entry name" value="RibA-like"/>
    <property type="match status" value="1"/>
</dbReference>
<dbReference type="GO" id="GO:0009231">
    <property type="term" value="P:riboflavin biosynthetic process"/>
    <property type="evidence" value="ECO:0007669"/>
    <property type="project" value="UniProtKB-UniRule"/>
</dbReference>
<comment type="subunit">
    <text evidence="20">Homodimer.</text>
</comment>
<evidence type="ECO:0000256" key="14">
    <source>
        <dbReference type="ARBA" id="ARBA00022833"/>
    </source>
</evidence>
<evidence type="ECO:0000256" key="7">
    <source>
        <dbReference type="ARBA" id="ARBA00005520"/>
    </source>
</evidence>
<comment type="similarity">
    <text evidence="7">In the N-terminal section; belongs to the DHBP synthase family.</text>
</comment>
<evidence type="ECO:0000256" key="4">
    <source>
        <dbReference type="ARBA" id="ARBA00002284"/>
    </source>
</evidence>
<evidence type="ECO:0000256" key="11">
    <source>
        <dbReference type="ARBA" id="ARBA00022723"/>
    </source>
</evidence>
<comment type="similarity">
    <text evidence="20">Belongs to the DHBP synthase family.</text>
</comment>
<dbReference type="Gene3D" id="3.40.50.10990">
    <property type="entry name" value="GTP cyclohydrolase II"/>
    <property type="match status" value="1"/>
</dbReference>
<evidence type="ECO:0000256" key="9">
    <source>
        <dbReference type="ARBA" id="ARBA00018836"/>
    </source>
</evidence>
<comment type="pathway">
    <text evidence="5">Cofactor biosynthesis; riboflavin biosynthesis; 5-amino-6-(D-ribitylamino)uracil from GTP: step 1/4.</text>
</comment>
<keyword evidence="16" id="KW-0342">GTP-binding</keyword>
<feature type="site" description="Essential for catalytic activity" evidence="20">
    <location>
        <position position="131"/>
    </location>
</feature>
<keyword evidence="10 20" id="KW-0686">Riboflavin biosynthesis</keyword>
<comment type="cofactor">
    <cofactor evidence="2">
        <name>Mn(2+)</name>
        <dbReference type="ChEBI" id="CHEBI:29035"/>
    </cofactor>
</comment>
<feature type="domain" description="GTP cyclohydrolase II" evidence="21">
    <location>
        <begin position="214"/>
        <end position="371"/>
    </location>
</feature>
<comment type="function">
    <text evidence="4 20">Catalyzes the conversion of D-ribulose 5-phosphate to formate and 3,4-dihydroxy-2-butanone 4-phosphate.</text>
</comment>
<feature type="binding site" evidence="20">
    <location>
        <position position="148"/>
    </location>
    <ligand>
        <name>Mg(2+)</name>
        <dbReference type="ChEBI" id="CHEBI:18420"/>
        <label>2</label>
    </ligand>
</feature>
<comment type="pathway">
    <text evidence="6 20">Cofactor biosynthesis; riboflavin biosynthesis; 2-hydroxy-3-oxobutyl phosphate from D-ribulose 5-phosphate: step 1/1.</text>
</comment>
<dbReference type="EMBL" id="CP009574">
    <property type="protein sequence ID" value="AIT09686.1"/>
    <property type="molecule type" value="Genomic_DNA"/>
</dbReference>
<comment type="cofactor">
    <cofactor evidence="20">
        <name>Mg(2+)</name>
        <dbReference type="ChEBI" id="CHEBI:18420"/>
    </cofactor>
    <cofactor evidence="20">
        <name>Mn(2+)</name>
        <dbReference type="ChEBI" id="CHEBI:29035"/>
    </cofactor>
    <text evidence="20">Binds 2 divalent metal cations per subunit. Magnesium or manganese.</text>
</comment>
<feature type="binding site" evidence="20">
    <location>
        <position position="31"/>
    </location>
    <ligand>
        <name>Mg(2+)</name>
        <dbReference type="ChEBI" id="CHEBI:18420"/>
        <label>1</label>
    </ligand>
</feature>
<evidence type="ECO:0000256" key="13">
    <source>
        <dbReference type="ARBA" id="ARBA00022801"/>
    </source>
</evidence>
<evidence type="ECO:0000256" key="1">
    <source>
        <dbReference type="ARBA" id="ARBA00000141"/>
    </source>
</evidence>
<dbReference type="Pfam" id="PF00926">
    <property type="entry name" value="DHBP_synthase"/>
    <property type="match status" value="1"/>
</dbReference>
<evidence type="ECO:0000259" key="21">
    <source>
        <dbReference type="Pfam" id="PF00925"/>
    </source>
</evidence>
<evidence type="ECO:0000256" key="15">
    <source>
        <dbReference type="ARBA" id="ARBA00022842"/>
    </source>
</evidence>
<dbReference type="UniPathway" id="UPA00275">
    <property type="reaction ID" value="UER00399"/>
</dbReference>
<evidence type="ECO:0000256" key="10">
    <source>
        <dbReference type="ARBA" id="ARBA00022619"/>
    </source>
</evidence>
<dbReference type="HOGENOM" id="CLU_020273_1_2_6"/>
<evidence type="ECO:0000313" key="22">
    <source>
        <dbReference type="EMBL" id="AIT09686.1"/>
    </source>
</evidence>
<dbReference type="eggNOG" id="COG0108">
    <property type="taxonomic scope" value="Bacteria"/>
</dbReference>
<accession>A0A097EQ65</accession>
<evidence type="ECO:0000313" key="23">
    <source>
        <dbReference type="Proteomes" id="UP000029672"/>
    </source>
</evidence>
<dbReference type="eggNOG" id="COG0807">
    <property type="taxonomic scope" value="Bacteria"/>
</dbReference>
<evidence type="ECO:0000256" key="5">
    <source>
        <dbReference type="ARBA" id="ARBA00004853"/>
    </source>
</evidence>
<name>A0A097EQ65_9GAMM</name>
<dbReference type="Proteomes" id="UP000029672">
    <property type="component" value="Chromosome"/>
</dbReference>
<organism evidence="22 23">
    <name type="scientific">Candidatus Francisella endociliophora</name>
    <dbReference type="NCBI Taxonomy" id="653937"/>
    <lineage>
        <taxon>Bacteria</taxon>
        <taxon>Pseudomonadati</taxon>
        <taxon>Pseudomonadota</taxon>
        <taxon>Gammaproteobacteria</taxon>
        <taxon>Thiotrichales</taxon>
        <taxon>Francisellaceae</taxon>
        <taxon>Francisella</taxon>
    </lineage>
</organism>
<keyword evidence="18 20" id="KW-0456">Lyase</keyword>
<dbReference type="InterPro" id="IPR000926">
    <property type="entry name" value="RibA"/>
</dbReference>
<keyword evidence="17 20" id="KW-0464">Manganese</keyword>
<dbReference type="InterPro" id="IPR017945">
    <property type="entry name" value="DHBP_synth_RibB-like_a/b_dom"/>
</dbReference>
<dbReference type="GO" id="GO:0005829">
    <property type="term" value="C:cytosol"/>
    <property type="evidence" value="ECO:0007669"/>
    <property type="project" value="TreeGrafter"/>
</dbReference>
<dbReference type="GO" id="GO:0008686">
    <property type="term" value="F:3,4-dihydroxy-2-butanone-4-phosphate synthase activity"/>
    <property type="evidence" value="ECO:0007669"/>
    <property type="project" value="UniProtKB-UniRule"/>
</dbReference>
<evidence type="ECO:0000256" key="20">
    <source>
        <dbReference type="HAMAP-Rule" id="MF_00180"/>
    </source>
</evidence>